<dbReference type="GO" id="GO:0005524">
    <property type="term" value="F:ATP binding"/>
    <property type="evidence" value="ECO:0007669"/>
    <property type="project" value="UniProtKB-UniRule"/>
</dbReference>
<dbReference type="SUPFAM" id="SSF56112">
    <property type="entry name" value="Protein kinase-like (PK-like)"/>
    <property type="match status" value="1"/>
</dbReference>
<keyword evidence="4" id="KW-1133">Transmembrane helix</keyword>
<dbReference type="SMART" id="SM00220">
    <property type="entry name" value="S_TKc"/>
    <property type="match status" value="1"/>
</dbReference>
<accession>L7FJQ4</accession>
<dbReference type="PROSITE" id="PS50011">
    <property type="entry name" value="PROTEIN_KINASE_DOM"/>
    <property type="match status" value="1"/>
</dbReference>
<dbReference type="InterPro" id="IPR011009">
    <property type="entry name" value="Kinase-like_dom_sf"/>
</dbReference>
<dbReference type="EC" id="2.7.11.25" evidence="7"/>
<feature type="domain" description="Protein kinase" evidence="6">
    <location>
        <begin position="2399"/>
        <end position="2685"/>
    </location>
</feature>
<dbReference type="OMA" id="VDCYFCD"/>
<evidence type="ECO:0000313" key="7">
    <source>
        <dbReference type="EMBL" id="ELP83795.1"/>
    </source>
</evidence>
<evidence type="ECO:0000259" key="6">
    <source>
        <dbReference type="PROSITE" id="PS50011"/>
    </source>
</evidence>
<dbReference type="SMART" id="SM00181">
    <property type="entry name" value="EGF"/>
    <property type="match status" value="36"/>
</dbReference>
<dbReference type="PROSITE" id="PS00108">
    <property type="entry name" value="PROTEIN_KINASE_ST"/>
    <property type="match status" value="1"/>
</dbReference>
<keyword evidence="5" id="KW-0732">Signal</keyword>
<evidence type="ECO:0000256" key="3">
    <source>
        <dbReference type="PROSITE-ProRule" id="PRU10141"/>
    </source>
</evidence>
<name>L7FJQ4_ENTIV</name>
<organism evidence="7 8">
    <name type="scientific">Entamoeba invadens IP1</name>
    <dbReference type="NCBI Taxonomy" id="370355"/>
    <lineage>
        <taxon>Eukaryota</taxon>
        <taxon>Amoebozoa</taxon>
        <taxon>Evosea</taxon>
        <taxon>Archamoebae</taxon>
        <taxon>Mastigamoebida</taxon>
        <taxon>Entamoebidae</taxon>
        <taxon>Entamoeba</taxon>
    </lineage>
</organism>
<dbReference type="Pfam" id="PF00069">
    <property type="entry name" value="Pkinase"/>
    <property type="match status" value="1"/>
</dbReference>
<evidence type="ECO:0000313" key="8">
    <source>
        <dbReference type="Proteomes" id="UP000014680"/>
    </source>
</evidence>
<dbReference type="PROSITE" id="PS00107">
    <property type="entry name" value="PROTEIN_KINASE_ATP"/>
    <property type="match status" value="1"/>
</dbReference>
<protein>
    <submittedName>
        <fullName evidence="7">Protein serine/threonine kinase, putative</fullName>
        <ecNumber evidence="7">2.7.11.25</ecNumber>
    </submittedName>
</protein>
<evidence type="ECO:0000256" key="4">
    <source>
        <dbReference type="SAM" id="Phobius"/>
    </source>
</evidence>
<dbReference type="SMART" id="SM00261">
    <property type="entry name" value="FU"/>
    <property type="match status" value="21"/>
</dbReference>
<dbReference type="Gene3D" id="1.10.510.10">
    <property type="entry name" value="Transferase(Phosphotransferase) domain 1"/>
    <property type="match status" value="1"/>
</dbReference>
<dbReference type="InterPro" id="IPR008271">
    <property type="entry name" value="Ser/Thr_kinase_AS"/>
</dbReference>
<feature type="chain" id="PRO_5012971915" evidence="5">
    <location>
        <begin position="16"/>
        <end position="2691"/>
    </location>
</feature>
<dbReference type="OrthoDB" id="339325at2759"/>
<feature type="transmembrane region" description="Helical" evidence="4">
    <location>
        <begin position="2225"/>
        <end position="2250"/>
    </location>
</feature>
<dbReference type="RefSeq" id="XP_004183141.1">
    <property type="nucleotide sequence ID" value="XM_004183093.1"/>
</dbReference>
<dbReference type="Proteomes" id="UP000014680">
    <property type="component" value="Unassembled WGS sequence"/>
</dbReference>
<dbReference type="GeneID" id="14882767"/>
<proteinExistence type="predicted"/>
<dbReference type="SUPFAM" id="SSF57184">
    <property type="entry name" value="Growth factor receptor domain"/>
    <property type="match status" value="13"/>
</dbReference>
<dbReference type="InterPro" id="IPR000742">
    <property type="entry name" value="EGF"/>
</dbReference>
<keyword evidence="7" id="KW-0418">Kinase</keyword>
<dbReference type="InterPro" id="IPR000719">
    <property type="entry name" value="Prot_kinase_dom"/>
</dbReference>
<feature type="binding site" evidence="3">
    <location>
        <position position="2427"/>
    </location>
    <ligand>
        <name>ATP</name>
        <dbReference type="ChEBI" id="CHEBI:30616"/>
    </ligand>
</feature>
<keyword evidence="7" id="KW-0808">Transferase</keyword>
<keyword evidence="8" id="KW-1185">Reference proteome</keyword>
<dbReference type="VEuPathDB" id="AmoebaDB:EIN_070940"/>
<keyword evidence="4" id="KW-0472">Membrane</keyword>
<dbReference type="KEGG" id="eiv:EIN_070940"/>
<gene>
    <name evidence="7" type="ORF">EIN_070940</name>
</gene>
<dbReference type="InterPro" id="IPR017441">
    <property type="entry name" value="Protein_kinase_ATP_BS"/>
</dbReference>
<dbReference type="Gene3D" id="2.10.220.10">
    <property type="entry name" value="Hormone Receptor, Insulin-like Growth Factor Receptor 1, Chain A, domain 2"/>
    <property type="match status" value="3"/>
</dbReference>
<keyword evidence="4" id="KW-0812">Transmembrane</keyword>
<keyword evidence="2 3" id="KW-0067">ATP-binding</keyword>
<dbReference type="InterPro" id="IPR006212">
    <property type="entry name" value="Furin_repeat"/>
</dbReference>
<reference evidence="7 8" key="1">
    <citation type="submission" date="2012-10" db="EMBL/GenBank/DDBJ databases">
        <authorList>
            <person name="Zafar N."/>
            <person name="Inman J."/>
            <person name="Hall N."/>
            <person name="Lorenzi H."/>
            <person name="Caler E."/>
        </authorList>
    </citation>
    <scope>NUCLEOTIDE SEQUENCE [LARGE SCALE GENOMIC DNA]</scope>
    <source>
        <strain evidence="7 8">IP1</strain>
    </source>
</reference>
<dbReference type="GO" id="GO:0004709">
    <property type="term" value="F:MAP kinase kinase kinase activity"/>
    <property type="evidence" value="ECO:0007669"/>
    <property type="project" value="UniProtKB-EC"/>
</dbReference>
<dbReference type="PANTHER" id="PTHR45756:SF1">
    <property type="entry name" value="PROTEIN KINASE DOMAIN CONTAINING PROTEIN"/>
    <property type="match status" value="1"/>
</dbReference>
<sequence length="2691" mass="296187">MFELILLIIIAMTTAHWCLIEETIRCDCGSNYNQNVIFEKDGVVLLYNLQSNVIQIKCSNIKEIEFKYDESVHILKVSLNSTKVVFQNTNQIFSNVTHAIFEIDFKNVKRLSPMKLNSIKKEIVCGSTTQPNCLTCVDNKGELCYRCEDGYQVSTCSDDTFGKCALPNNTECTLICGDSGLYFWSQNSACVPTNCLLYNNTGYCTSCYQNYLLDGGKCYPKAINCATYYTNQYWCSQCNPGYFPYYYNCVPCGYMDGCTSCSQMYVRRCSSCSNGYYIKEDGLVRICKKCPTGCAACSIENETIKCSSCGIGYYINNNECKLCGNGCKLCYSVTGQIDKTYCSICYDHYYNNVDKLCTICDSTCGNCVYGTGICTTCASGYVLKTTSNTKCELCNNYDSNCETCLEPNRQCYQCVSGMYPNNNKQCINCDQSCSVCSQTTGMCSVCASGFTKPASDNQTCDSCSTAFPNCVSCSQTLRQCQTCSKGLYPLQTSPYTCQQCHSSCANGCNSSTGYCTTCVSGYVPQLNQPSLTCELCSSFDNNCQTCATDGTRSCIQCISTYYISDNNKCSKCDASCDYKCDGNTGYCTSCASNFVYINATSRVCQKCSDFDSNCMACATNFSRRCIICNTGVYPNDSGKCVSCGTNCTYCDSATGICTSCASENVFEDPPSKVCVFCKTFDNKCETCQNGGNRSCVTCTAGYYPGTTGKCIECDATCKANTCDVKSGLCSKCVQNNVVTSPTSQTCQKCSDFDSNCITCATDFTRKCVECNTNYHPVNGKCVVCDSSCGGSCNGVTGVCTGCASNYVPSLLDPSKCEQCSTFDEDCTTCAAGERQCSVCKTTKYPDETTKICKNCSWTCDNSCDQSSGICTSCVLNYVFGNPKSKKCIPCQTFDANCVTCSSDKKRSCSICKSNYYPIQGRCVPCDYGCTTCSSTTGKCSVCQTNFVPSTVNNTACVPCADFDKNCKTCTILFARYCNECNDHFKPSVDGVCVSCDPSCNNNCDPIYGTCITCSPNYVVTSPLSYKCDNCSVFDQYCDECASDFSRKCVKCRDGKYPKDGVNCANCDSTCGNQCDGKDGHCTGCVTNYVLSTTNSLQCESCVSFDPNCQTCSPDFTRKCVTCVSGYFVFENKCKKCDNTCNNQCDSSTGYCTGCQTNMVFGDTNKSICVACTEFDPNCFICDSSFNRGCNTCTNRHYVDTSTKKCIPCNGACNQCNGQTGACTNCFNNYVTGLTLGGCESCDSFDSNCKFCAQNQTRNCIQCNYKYYPVLTSGEMKCGLCDSTCGGKCEPTNGHCTGCQSNYVLYQTNNLKCQKCSDFDSNCVTCNSNYERKCTTCNTGYYPNAEGKCIPCEASCAPNTCNTSNGNCEKCTENKVITSPISNVCVDCTAFDSRCVTCSPLFVRKCVKCVAGSYPQTAGDFRCNFCDATCGGKCDTTNGHCTGCNESYVPTTSDPFKCESCQTFDFNCATCVSDKRECAVCRPSKYPNDSNKVCQDCDSTCNGDCNTSSGICNTCLYNYVFNEPKGMNCVQCATFDSYCVTCAFDYSRKCVKCSNGYYPDPNGKCVACSTITSNCTSCNNTEKSCFSCKDPFYLSNQKCLSCEAGTYKKTETTCDKCYNAILNCENCGTASVGNAKCNECYPPYNLSSNGNSCDQCDSASYYDKTTNRCVNRNTTCAVQIESTKCVHCADDYFISNGMCKSAQNCNSPSSLSPASCDCSDQISINSDCVSIAANCKYQKTMNTISTCFVCTDNFTLSPNACNKIESNELYRNGVQYSCPDGQYLNNNNVCEVCPNFASICIKYGNNTYTLKCTQNTVKDDGTEQCITDEMCLQYTHNYCSKCKSVSSQIRNGICTACQTPNCQFCEGNKCKRCANDYLMVKENQCVFQNEQNCEKSSVSGCVMCSIGFYQVDSLNVEGKFDFCLPIPSTVYPNCKRLAFSTSKCVECNDLFKLKGGVCKESFEDEVPVVPPETEPELPVSVISNSHIEHSFNLKGVTESKCQMRDNKGCQRCNDGYYDENNECVKCTNDCSSCYSQTYCTSCKSGFYIDSTNKCQTLGDLGAKCSVTIPTGGGCAICRDGYYKVLKDCIVCDISCSSCISNTSCSVCADGYFIIESESHLCQPNTTNTNCLKVGYYGCEVCADGYYLSHSRCTKCEKLCTSCISQNVCTNCVSKEYVLYDSKCVHYSKIPNCIEATDSKCVRCNGYNKPSESGDSCIQTVNMGAAIGIPISILLVMIIIVLLIVITLIVIFKRKQKKEELKVCTYKMSRSNIKMSTLVDNIVVNKSKLKFDLETDDLIPVDKETRDLICIGNTSKHNMKVQFSVIEGCDSYQIRTVPSIVTLKRGEACEFEIFIQPLCTCKIEESVMITSLDITTGNVVNAKIGIDTTTQQTTKLNYKELDVITKLGEGSFGIVYKGNYRGNIVAIKKMKQIASPNTVTNEITDEKKSLDEFEKEVNMLDKFRSDYIVHFYGAVFIPNKVCMVTEYAHFGSLNDVLKQKKSTEVETKMRIKIILDAARGIQYLHENSILHRDIKPDNILIFSLDNNERVNAKLTDFGSSRNVNMLTTNMTFTKGIGTPSYMAPEILKMKHYKKPSDIYSFAITMYECFGWCNAFSEKQFKFPWKIAEFVTRGEHLEKQSSMSDEQFGVIQKCWCKNPIERIDIGEVVNLINGKKTTSILLTAHIRLYRFELY</sequence>
<evidence type="ECO:0000256" key="2">
    <source>
        <dbReference type="ARBA" id="ARBA00022840"/>
    </source>
</evidence>
<dbReference type="PANTHER" id="PTHR45756">
    <property type="entry name" value="PALMITOYLTRANSFERASE"/>
    <property type="match status" value="1"/>
</dbReference>
<feature type="signal peptide" evidence="5">
    <location>
        <begin position="1"/>
        <end position="15"/>
    </location>
</feature>
<evidence type="ECO:0000256" key="5">
    <source>
        <dbReference type="SAM" id="SignalP"/>
    </source>
</evidence>
<dbReference type="InterPro" id="IPR009030">
    <property type="entry name" value="Growth_fac_rcpt_cys_sf"/>
</dbReference>
<dbReference type="Gene3D" id="3.30.200.20">
    <property type="entry name" value="Phosphorylase Kinase, domain 1"/>
    <property type="match status" value="1"/>
</dbReference>
<dbReference type="InterPro" id="IPR053215">
    <property type="entry name" value="TKL_Ser/Thr_kinase"/>
</dbReference>
<dbReference type="EMBL" id="KB207238">
    <property type="protein sequence ID" value="ELP83795.1"/>
    <property type="molecule type" value="Genomic_DNA"/>
</dbReference>
<evidence type="ECO:0000256" key="1">
    <source>
        <dbReference type="ARBA" id="ARBA00022741"/>
    </source>
</evidence>
<keyword evidence="1 3" id="KW-0547">Nucleotide-binding</keyword>